<dbReference type="AlphaFoldDB" id="A0A7C3PD27"/>
<accession>A0A7C3PD27</accession>
<reference evidence="1" key="1">
    <citation type="journal article" date="2020" name="mSystems">
        <title>Genome- and Community-Level Interaction Insights into Carbon Utilization and Element Cycling Functions of Hydrothermarchaeota in Hydrothermal Sediment.</title>
        <authorList>
            <person name="Zhou Z."/>
            <person name="Liu Y."/>
            <person name="Xu W."/>
            <person name="Pan J."/>
            <person name="Luo Z.H."/>
            <person name="Li M."/>
        </authorList>
    </citation>
    <scope>NUCLEOTIDE SEQUENCE [LARGE SCALE GENOMIC DNA]</scope>
    <source>
        <strain evidence="1">SpSt-418</strain>
    </source>
</reference>
<name>A0A7C3PD27_9CYAN</name>
<evidence type="ECO:0000313" key="1">
    <source>
        <dbReference type="EMBL" id="HFM96539.1"/>
    </source>
</evidence>
<sequence>MLSTSLSLILLLAGATWVSTNVIAPASVYAEPTRVDITLDPLPNETFELLLRRAEAIARAATQRSFDRDILINEVNVVIAARNQDNLAPILNLKVTRTNWRDRPDPKIWSTYYRTSKSLLNLEPAKPR</sequence>
<gene>
    <name evidence="1" type="ORF">ENR64_01995</name>
</gene>
<organism evidence="1">
    <name type="scientific">Oscillatoriales cyanobacterium SpSt-418</name>
    <dbReference type="NCBI Taxonomy" id="2282169"/>
    <lineage>
        <taxon>Bacteria</taxon>
        <taxon>Bacillati</taxon>
        <taxon>Cyanobacteriota</taxon>
        <taxon>Cyanophyceae</taxon>
        <taxon>Oscillatoriophycideae</taxon>
        <taxon>Oscillatoriales</taxon>
    </lineage>
</organism>
<proteinExistence type="predicted"/>
<comment type="caution">
    <text evidence="1">The sequence shown here is derived from an EMBL/GenBank/DDBJ whole genome shotgun (WGS) entry which is preliminary data.</text>
</comment>
<dbReference type="EMBL" id="DSRU01000028">
    <property type="protein sequence ID" value="HFM96539.1"/>
    <property type="molecule type" value="Genomic_DNA"/>
</dbReference>
<protein>
    <submittedName>
        <fullName evidence="1">Uncharacterized protein</fullName>
    </submittedName>
</protein>